<dbReference type="InterPro" id="IPR011444">
    <property type="entry name" value="DUF1549"/>
</dbReference>
<evidence type="ECO:0000313" key="5">
    <source>
        <dbReference type="Proteomes" id="UP000676565"/>
    </source>
</evidence>
<dbReference type="PANTHER" id="PTHR35889">
    <property type="entry name" value="CYCLOINULO-OLIGOSACCHARIDE FRUCTANOTRANSFERASE-RELATED"/>
    <property type="match status" value="1"/>
</dbReference>
<evidence type="ECO:0000259" key="3">
    <source>
        <dbReference type="Pfam" id="PF07587"/>
    </source>
</evidence>
<feature type="domain" description="DUF1553" evidence="3">
    <location>
        <begin position="264"/>
        <end position="382"/>
    </location>
</feature>
<keyword evidence="5" id="KW-1185">Reference proteome</keyword>
<comment type="caution">
    <text evidence="4">The sequence shown here is derived from an EMBL/GenBank/DDBJ whole genome shotgun (WGS) entry which is preliminary data.</text>
</comment>
<feature type="signal peptide" evidence="1">
    <location>
        <begin position="1"/>
        <end position="25"/>
    </location>
</feature>
<dbReference type="RefSeq" id="WP_210651487.1">
    <property type="nucleotide sequence ID" value="NZ_JAGKQQ010000001.1"/>
</dbReference>
<feature type="domain" description="DUF1549" evidence="2">
    <location>
        <begin position="38"/>
        <end position="222"/>
    </location>
</feature>
<feature type="chain" id="PRO_5046385982" evidence="1">
    <location>
        <begin position="26"/>
        <end position="509"/>
    </location>
</feature>
<organism evidence="4 5">
    <name type="scientific">Gemmata palustris</name>
    <dbReference type="NCBI Taxonomy" id="2822762"/>
    <lineage>
        <taxon>Bacteria</taxon>
        <taxon>Pseudomonadati</taxon>
        <taxon>Planctomycetota</taxon>
        <taxon>Planctomycetia</taxon>
        <taxon>Gemmatales</taxon>
        <taxon>Gemmataceae</taxon>
        <taxon>Gemmata</taxon>
    </lineage>
</organism>
<dbReference type="InterPro" id="IPR022655">
    <property type="entry name" value="DUF1553"/>
</dbReference>
<proteinExistence type="predicted"/>
<sequence length="509" mass="55642">MPTTSDVRRIALVLILIACSVPAAGADSRPDPGALAAKIDARLAAGWERAKVAPAPVIDDATFARRAYLDLVGRIPTAAEARGFVADRAPNKRAELVRQLVGTGAHTRHAAAFWRRTWVPQSETGEYSRLAEEIEDWLAERLRSNTPYDKLAIELLAPPERAERTGPWRFFYSASEYLPENLAASTTRAFLGVNLDCAQCHDHPFARWTRDQFWQTAAFFAKPTEEGPLELAVPNTKRTATPVFLSDEEPKWPERVAPSTGPRALAAWVTARDNPYFAKNAANRLWAEFFGTGLIEPLDDLSGQNPASHPELLDELARAFADSGFDLKYLTTALATTHAYQLASTAPRGKAPSDPRLFARAPVRGLTGVQLYDSLRVAAGYPPERSDLDPAEAARERRRFAGRFRIDRPAEAERSVTQSLALINGQVAADLTDPARSPALVAAADAPFLDARGRVETLFFAALGRPPAAEELAQLVRHVESGGAHKDPKGALGDVFWALLNSSEFNTNH</sequence>
<keyword evidence="1" id="KW-0732">Signal</keyword>
<dbReference type="Pfam" id="PF07583">
    <property type="entry name" value="PSCyt2"/>
    <property type="match status" value="1"/>
</dbReference>
<gene>
    <name evidence="4" type="ORF">J8F10_00320</name>
</gene>
<evidence type="ECO:0000259" key="2">
    <source>
        <dbReference type="Pfam" id="PF07583"/>
    </source>
</evidence>
<dbReference type="PANTHER" id="PTHR35889:SF3">
    <property type="entry name" value="F-BOX DOMAIN-CONTAINING PROTEIN"/>
    <property type="match status" value="1"/>
</dbReference>
<dbReference type="Pfam" id="PF07587">
    <property type="entry name" value="PSD1"/>
    <property type="match status" value="1"/>
</dbReference>
<protein>
    <submittedName>
        <fullName evidence="4">DUF1549 domain-containing protein</fullName>
    </submittedName>
</protein>
<evidence type="ECO:0000313" key="4">
    <source>
        <dbReference type="EMBL" id="MBP3953745.1"/>
    </source>
</evidence>
<accession>A0ABS5BJ95</accession>
<dbReference type="Proteomes" id="UP000676565">
    <property type="component" value="Unassembled WGS sequence"/>
</dbReference>
<reference evidence="4 5" key="1">
    <citation type="submission" date="2021-04" db="EMBL/GenBank/DDBJ databases">
        <authorList>
            <person name="Ivanova A."/>
        </authorList>
    </citation>
    <scope>NUCLEOTIDE SEQUENCE [LARGE SCALE GENOMIC DNA]</scope>
    <source>
        <strain evidence="4 5">G18</strain>
    </source>
</reference>
<evidence type="ECO:0000256" key="1">
    <source>
        <dbReference type="SAM" id="SignalP"/>
    </source>
</evidence>
<dbReference type="EMBL" id="JAGKQQ010000001">
    <property type="protein sequence ID" value="MBP3953745.1"/>
    <property type="molecule type" value="Genomic_DNA"/>
</dbReference>
<name>A0ABS5BJ95_9BACT</name>